<feature type="compositionally biased region" description="Polar residues" evidence="2">
    <location>
        <begin position="479"/>
        <end position="492"/>
    </location>
</feature>
<name>A0AAI8VEK9_9PEZI</name>
<evidence type="ECO:0000256" key="1">
    <source>
        <dbReference type="SAM" id="Coils"/>
    </source>
</evidence>
<feature type="coiled-coil region" evidence="1">
    <location>
        <begin position="113"/>
        <end position="172"/>
    </location>
</feature>
<feature type="region of interest" description="Disordered" evidence="2">
    <location>
        <begin position="207"/>
        <end position="268"/>
    </location>
</feature>
<keyword evidence="4" id="KW-1185">Reference proteome</keyword>
<dbReference type="EMBL" id="CAUWAG010000006">
    <property type="protein sequence ID" value="CAJ2503481.1"/>
    <property type="molecule type" value="Genomic_DNA"/>
</dbReference>
<feature type="compositionally biased region" description="Low complexity" evidence="2">
    <location>
        <begin position="495"/>
        <end position="511"/>
    </location>
</feature>
<feature type="compositionally biased region" description="Low complexity" evidence="2">
    <location>
        <begin position="368"/>
        <end position="388"/>
    </location>
</feature>
<feature type="region of interest" description="Disordered" evidence="2">
    <location>
        <begin position="286"/>
        <end position="450"/>
    </location>
</feature>
<evidence type="ECO:0000313" key="4">
    <source>
        <dbReference type="Proteomes" id="UP001295740"/>
    </source>
</evidence>
<protein>
    <submittedName>
        <fullName evidence="3">Uu.00g108750.m01.CDS01</fullName>
    </submittedName>
</protein>
<dbReference type="Proteomes" id="UP001295740">
    <property type="component" value="Unassembled WGS sequence"/>
</dbReference>
<evidence type="ECO:0000256" key="2">
    <source>
        <dbReference type="SAM" id="MobiDB-lite"/>
    </source>
</evidence>
<accession>A0AAI8VEK9</accession>
<feature type="region of interest" description="Disordered" evidence="2">
    <location>
        <begin position="471"/>
        <end position="511"/>
    </location>
</feature>
<reference evidence="3" key="1">
    <citation type="submission" date="2023-10" db="EMBL/GenBank/DDBJ databases">
        <authorList>
            <person name="Hackl T."/>
        </authorList>
    </citation>
    <scope>NUCLEOTIDE SEQUENCE</scope>
</reference>
<organism evidence="3 4">
    <name type="scientific">Anthostomella pinea</name>
    <dbReference type="NCBI Taxonomy" id="933095"/>
    <lineage>
        <taxon>Eukaryota</taxon>
        <taxon>Fungi</taxon>
        <taxon>Dikarya</taxon>
        <taxon>Ascomycota</taxon>
        <taxon>Pezizomycotina</taxon>
        <taxon>Sordariomycetes</taxon>
        <taxon>Xylariomycetidae</taxon>
        <taxon>Xylariales</taxon>
        <taxon>Xylariaceae</taxon>
        <taxon>Anthostomella</taxon>
    </lineage>
</organism>
<gene>
    <name evidence="3" type="ORF">KHLLAP_LOCUS3949</name>
</gene>
<feature type="region of interest" description="Disordered" evidence="2">
    <location>
        <begin position="1"/>
        <end position="21"/>
    </location>
</feature>
<comment type="caution">
    <text evidence="3">The sequence shown here is derived from an EMBL/GenBank/DDBJ whole genome shotgun (WGS) entry which is preliminary data.</text>
</comment>
<sequence>MTRLPSDSFLPSGAILDPSPRSFISPLSLPHALNQTSYFERSHHLSPYPSPPAEPYQRSSGLSPTEYRNRPAAASPSMACTSYPRPGSPLHNASNESLAMLLQRREAHYREQERRWQGERTHLEQERARAEEMFREERDLMDQERMMYIDEKEKSNREISEWVKRAQIAENERDHLARLLKNMQSGAGGAQSFDGTTEAAIRGVRGGSCASPGPGRAPTVKFRSPSDGLSPGSIAGSTMPESKPFVPLDPRMQGPSPGTLSPTNEKEVKIPSIDVSEVIAGLEGVRLKKPAVQKPTFLDGHIQSPMTESRKSSPPAPHDESPEGQSRTSPAEMTKEALQAPEENRLTMHAGHTPNHSVSLSLLPTVDSTNATNTATSSGTPTPTRSTGEGSHQVAEGQPQPQPGISDDLVPGGSENIGMRDSQHNPQVDEEPILEPSDEGPALKGPLCLRNRPAADEPFLRSLTNKLQQVQAEEEPPSVLSNRGTSYATQDTTKPEPNAKASAAAGPKGANEIQDEAVEEVEEVIHLKLKKTSNFGLPLGRAH</sequence>
<keyword evidence="1" id="KW-0175">Coiled coil</keyword>
<evidence type="ECO:0000313" key="3">
    <source>
        <dbReference type="EMBL" id="CAJ2503481.1"/>
    </source>
</evidence>
<feature type="compositionally biased region" description="Acidic residues" evidence="2">
    <location>
        <begin position="428"/>
        <end position="438"/>
    </location>
</feature>
<proteinExistence type="predicted"/>
<feature type="region of interest" description="Disordered" evidence="2">
    <location>
        <begin position="42"/>
        <end position="93"/>
    </location>
</feature>
<dbReference type="AlphaFoldDB" id="A0AAI8VEK9"/>